<dbReference type="STRING" id="1160895.CM19_04910"/>
<evidence type="ECO:0000313" key="1">
    <source>
        <dbReference type="EMBL" id="EZQ06742.1"/>
    </source>
</evidence>
<accession>A0A031LNS9</accession>
<reference evidence="1 2" key="1">
    <citation type="submission" date="2014-03" db="EMBL/GenBank/DDBJ databases">
        <title>Draft genome sequence of the novel thermoacidophilic archaea Acidianus copahuensis ALE1 strain, isolated from Copahue volcanic area in Neuquen Argentina.</title>
        <authorList>
            <person name="Urbieta M.S."/>
            <person name="Rascovan N."/>
            <person name="Castro C."/>
            <person name="Revale S."/>
            <person name="Giaveno M.A."/>
            <person name="Vazquez M.P."/>
            <person name="Donati E.R."/>
        </authorList>
    </citation>
    <scope>NUCLEOTIDE SEQUENCE [LARGE SCALE GENOMIC DNA]</scope>
    <source>
        <strain evidence="1 2">ALE1</strain>
    </source>
</reference>
<evidence type="ECO:0008006" key="3">
    <source>
        <dbReference type="Google" id="ProtNLM"/>
    </source>
</evidence>
<dbReference type="EMBL" id="JFZT01000039">
    <property type="protein sequence ID" value="EZQ06742.1"/>
    <property type="molecule type" value="Genomic_DNA"/>
</dbReference>
<dbReference type="AlphaFoldDB" id="A0A031LNS9"/>
<dbReference type="Proteomes" id="UP000024332">
    <property type="component" value="Unassembled WGS sequence"/>
</dbReference>
<dbReference type="OrthoDB" id="28179at2157"/>
<dbReference type="RefSeq" id="WP_052349456.1">
    <property type="nucleotide sequence ID" value="NZ_JFZT01000039.1"/>
</dbReference>
<evidence type="ECO:0000313" key="2">
    <source>
        <dbReference type="Proteomes" id="UP000024332"/>
    </source>
</evidence>
<protein>
    <recommendedName>
        <fullName evidence="3">DUF309 domain-containing protein</fullName>
    </recommendedName>
</protein>
<proteinExistence type="predicted"/>
<dbReference type="InterPro" id="IPR005500">
    <property type="entry name" value="DUF309"/>
</dbReference>
<dbReference type="SUPFAM" id="SSF140663">
    <property type="entry name" value="TTHA0068-like"/>
    <property type="match status" value="1"/>
</dbReference>
<keyword evidence="2" id="KW-1185">Reference proteome</keyword>
<organism evidence="1 2">
    <name type="scientific">Candidatus Acidianus copahuensis</name>
    <dbReference type="NCBI Taxonomy" id="1160895"/>
    <lineage>
        <taxon>Archaea</taxon>
        <taxon>Thermoproteota</taxon>
        <taxon>Thermoprotei</taxon>
        <taxon>Sulfolobales</taxon>
        <taxon>Sulfolobaceae</taxon>
        <taxon>Acidianus</taxon>
    </lineage>
</organism>
<dbReference type="Pfam" id="PF03745">
    <property type="entry name" value="DUF309"/>
    <property type="match status" value="1"/>
</dbReference>
<comment type="caution">
    <text evidence="1">The sequence shown here is derived from an EMBL/GenBank/DDBJ whole genome shotgun (WGS) entry which is preliminary data.</text>
</comment>
<dbReference type="Gene3D" id="1.10.3450.10">
    <property type="entry name" value="TTHA0068-like"/>
    <property type="match status" value="1"/>
</dbReference>
<name>A0A031LNS9_9CREN</name>
<dbReference type="InterPro" id="IPR023203">
    <property type="entry name" value="TTHA0068_sf"/>
</dbReference>
<gene>
    <name evidence="1" type="ORF">CM19_04910</name>
</gene>
<sequence>MERKIYFYDKEKYFPLIKQFLRERGINVIDVRLCKYMEVDAEGNVEDILGKANFIVDTKNLEEGNFFYLFSEGRFWEAHESLEKIWRTKDGKEKDFQQSLILIATAMLKYCKGEKDIAFKLIMNAREILGKTTNNELLEFLKNIIVQK</sequence>